<dbReference type="SUPFAM" id="SSF48695">
    <property type="entry name" value="Multiheme cytochromes"/>
    <property type="match status" value="1"/>
</dbReference>
<name>K9HH87_9PROT</name>
<evidence type="ECO:0000313" key="1">
    <source>
        <dbReference type="EMBL" id="EKV29793.1"/>
    </source>
</evidence>
<dbReference type="AlphaFoldDB" id="K9HH87"/>
<sequence length="139" mass="15773">MLADDDEWMPPVTHTLTREECGDCHMAFQPGFLPARSWNRMMGTLSDHFGDDASIGIEKANAIRAYLTANAGDVDRRGAARGYMRWITPDGVPQRITENPAFVREHDFRPSVWQRHDVVTKSNCLSCHKGADRGYYEDD</sequence>
<protein>
    <recommendedName>
        <fullName evidence="3">Diheme cytochrome c</fullName>
    </recommendedName>
</protein>
<proteinExistence type="predicted"/>
<dbReference type="InterPro" id="IPR018588">
    <property type="entry name" value="Dihaem_cytochrome-c"/>
</dbReference>
<dbReference type="Proteomes" id="UP000009881">
    <property type="component" value="Unassembled WGS sequence"/>
</dbReference>
<accession>K9HH87</accession>
<dbReference type="STRING" id="1238182.C882_0223"/>
<dbReference type="InterPro" id="IPR036280">
    <property type="entry name" value="Multihaem_cyt_sf"/>
</dbReference>
<evidence type="ECO:0008006" key="3">
    <source>
        <dbReference type="Google" id="ProtNLM"/>
    </source>
</evidence>
<evidence type="ECO:0000313" key="2">
    <source>
        <dbReference type="Proteomes" id="UP000009881"/>
    </source>
</evidence>
<gene>
    <name evidence="1" type="ORF">C882_0223</name>
</gene>
<dbReference type="EMBL" id="ANHY01000011">
    <property type="protein sequence ID" value="EKV29793.1"/>
    <property type="molecule type" value="Genomic_DNA"/>
</dbReference>
<reference evidence="1 2" key="1">
    <citation type="journal article" date="2013" name="Genome Announc.">
        <title>Draft Genome Sequence of an Alphaproteobacterium, Caenispirillum salinarum AK4(T), Isolated from a Solar Saltern.</title>
        <authorList>
            <person name="Khatri I."/>
            <person name="Singh A."/>
            <person name="Korpole S."/>
            <person name="Pinnaka A.K."/>
            <person name="Subramanian S."/>
        </authorList>
    </citation>
    <scope>NUCLEOTIDE SEQUENCE [LARGE SCALE GENOMIC DNA]</scope>
    <source>
        <strain evidence="1 2">AK4</strain>
    </source>
</reference>
<keyword evidence="2" id="KW-1185">Reference proteome</keyword>
<dbReference type="eggNOG" id="COG3658">
    <property type="taxonomic scope" value="Bacteria"/>
</dbReference>
<dbReference type="Pfam" id="PF09626">
    <property type="entry name" value="DHC"/>
    <property type="match status" value="1"/>
</dbReference>
<comment type="caution">
    <text evidence="1">The sequence shown here is derived from an EMBL/GenBank/DDBJ whole genome shotgun (WGS) entry which is preliminary data.</text>
</comment>
<organism evidence="1 2">
    <name type="scientific">Caenispirillum salinarum AK4</name>
    <dbReference type="NCBI Taxonomy" id="1238182"/>
    <lineage>
        <taxon>Bacteria</taxon>
        <taxon>Pseudomonadati</taxon>
        <taxon>Pseudomonadota</taxon>
        <taxon>Alphaproteobacteria</taxon>
        <taxon>Rhodospirillales</taxon>
        <taxon>Novispirillaceae</taxon>
        <taxon>Caenispirillum</taxon>
    </lineage>
</organism>